<dbReference type="EMBL" id="JBFQGM010000035">
    <property type="protein sequence ID" value="MFL9467062.1"/>
    <property type="molecule type" value="Genomic_DNA"/>
</dbReference>
<sequence>MNNNSQLRQALAELRLEIIESYKILNAYAEKLHSEFKAELEAIKAEEKKSA</sequence>
<accession>A0ABW8X133</accession>
<proteinExistence type="predicted"/>
<reference evidence="1 2" key="1">
    <citation type="submission" date="2024-07" db="EMBL/GenBank/DDBJ databases">
        <authorList>
            <person name="Tripathy S."/>
        </authorList>
    </citation>
    <scope>NUCLEOTIDE SEQUENCE [LARGE SCALE GENOMIC DNA]</scope>
    <source>
        <strain evidence="1 2">VB-61278_2</strain>
    </source>
</reference>
<gene>
    <name evidence="1" type="ORF">AB0759_41485</name>
</gene>
<organism evidence="1 2">
    <name type="scientific">Scytonema tolypothrichoides VB-61278_2</name>
    <dbReference type="NCBI Taxonomy" id="3232314"/>
    <lineage>
        <taxon>Bacteria</taxon>
        <taxon>Bacillati</taxon>
        <taxon>Cyanobacteriota</taxon>
        <taxon>Cyanophyceae</taxon>
        <taxon>Nostocales</taxon>
        <taxon>Scytonemataceae</taxon>
        <taxon>Scytonema</taxon>
    </lineage>
</organism>
<dbReference type="Proteomes" id="UP001628874">
    <property type="component" value="Unassembled WGS sequence"/>
</dbReference>
<evidence type="ECO:0000313" key="1">
    <source>
        <dbReference type="EMBL" id="MFL9467062.1"/>
    </source>
</evidence>
<dbReference type="RefSeq" id="WP_153021507.1">
    <property type="nucleotide sequence ID" value="NZ_JBFQGM010000035.1"/>
</dbReference>
<keyword evidence="2" id="KW-1185">Reference proteome</keyword>
<name>A0ABW8X133_9CYAN</name>
<evidence type="ECO:0000313" key="2">
    <source>
        <dbReference type="Proteomes" id="UP001628874"/>
    </source>
</evidence>
<comment type="caution">
    <text evidence="1">The sequence shown here is derived from an EMBL/GenBank/DDBJ whole genome shotgun (WGS) entry which is preliminary data.</text>
</comment>
<protein>
    <submittedName>
        <fullName evidence="1">Uncharacterized protein</fullName>
    </submittedName>
</protein>